<dbReference type="Gene3D" id="2.20.200.10">
    <property type="entry name" value="Outer membrane efflux proteins (OEP)"/>
    <property type="match status" value="1"/>
</dbReference>
<dbReference type="EMBL" id="QJKC01000002">
    <property type="protein sequence ID" value="PXX50410.1"/>
    <property type="molecule type" value="Genomic_DNA"/>
</dbReference>
<evidence type="ECO:0000256" key="1">
    <source>
        <dbReference type="ARBA" id="ARBA00007613"/>
    </source>
</evidence>
<dbReference type="PROSITE" id="PS51257">
    <property type="entry name" value="PROKAR_LIPOPROTEIN"/>
    <property type="match status" value="1"/>
</dbReference>
<dbReference type="PANTHER" id="PTHR30203:SF33">
    <property type="entry name" value="BLR4455 PROTEIN"/>
    <property type="match status" value="1"/>
</dbReference>
<dbReference type="OrthoDB" id="9770517at2"/>
<dbReference type="InterPro" id="IPR010131">
    <property type="entry name" value="MdtP/NodT-like"/>
</dbReference>
<dbReference type="GO" id="GO:0005886">
    <property type="term" value="C:plasma membrane"/>
    <property type="evidence" value="ECO:0007669"/>
    <property type="project" value="UniProtKB-SubCell"/>
</dbReference>
<name>A0A318K7M7_9NEIS</name>
<dbReference type="Proteomes" id="UP000248395">
    <property type="component" value="Unassembled WGS sequence"/>
</dbReference>
<comment type="caution">
    <text evidence="3">The sequence shown here is derived from an EMBL/GenBank/DDBJ whole genome shotgun (WGS) entry which is preliminary data.</text>
</comment>
<evidence type="ECO:0000313" key="3">
    <source>
        <dbReference type="EMBL" id="PXX50410.1"/>
    </source>
</evidence>
<dbReference type="NCBIfam" id="TIGR01845">
    <property type="entry name" value="outer_NodT"/>
    <property type="match status" value="1"/>
</dbReference>
<dbReference type="Pfam" id="PF02321">
    <property type="entry name" value="OEP"/>
    <property type="match status" value="2"/>
</dbReference>
<keyword evidence="2" id="KW-0472">Membrane</keyword>
<feature type="chain" id="PRO_5016193097" evidence="2">
    <location>
        <begin position="20"/>
        <end position="492"/>
    </location>
</feature>
<dbReference type="InterPro" id="IPR003423">
    <property type="entry name" value="OMP_efflux"/>
</dbReference>
<evidence type="ECO:0000256" key="2">
    <source>
        <dbReference type="RuleBase" id="RU362097"/>
    </source>
</evidence>
<keyword evidence="2" id="KW-0449">Lipoprotein</keyword>
<organism evidence="3 4">
    <name type="scientific">Aquitalea magnusonii</name>
    <dbReference type="NCBI Taxonomy" id="332411"/>
    <lineage>
        <taxon>Bacteria</taxon>
        <taxon>Pseudomonadati</taxon>
        <taxon>Pseudomonadota</taxon>
        <taxon>Betaproteobacteria</taxon>
        <taxon>Neisseriales</taxon>
        <taxon>Chromobacteriaceae</taxon>
        <taxon>Aquitalea</taxon>
    </lineage>
</organism>
<keyword evidence="2" id="KW-0732">Signal</keyword>
<protein>
    <submittedName>
        <fullName evidence="3">Multidrug efflux system outer membrane protein</fullName>
    </submittedName>
</protein>
<reference evidence="3 4" key="1">
    <citation type="submission" date="2018-05" db="EMBL/GenBank/DDBJ databases">
        <title>Genomic Encyclopedia of Type Strains, Phase IV (KMG-IV): sequencing the most valuable type-strain genomes for metagenomic binning, comparative biology and taxonomic classification.</title>
        <authorList>
            <person name="Goeker M."/>
        </authorList>
    </citation>
    <scope>NUCLEOTIDE SEQUENCE [LARGE SCALE GENOMIC DNA]</scope>
    <source>
        <strain evidence="3 4">DSM 25134</strain>
    </source>
</reference>
<sequence>MINKITLGLLLAAALSACATPPAIDGSQLPATPASYKNPPVATLAEGSWTLAAPADAATRGDWWLAYHDSTLNRLIDSALQHNTDLAAAAARLQQARAALGVADADRMPQLGVNIGSARGTQAGAGPSGTNLLNSSNTTPVKLTSVGANFSYEIDLAGRLSGASRAAALDAQASAALLQGSRLLIASQVAQTYFSLRLLDQQRQLLQDTVQSYARTAQLTRQRYQAGEESGLSLARIEADSEATRAQAIALDRQRAQLENALAVLLGQPASGFHLEESSWNASLPQIPAGLPAAMLARRPDVAAAQRKLLAAQTRVGVAQAAWFPDLTLTSAGGYASSQLRDIFRWSARAWSVEGLLSLPLLDGGRRQALLGSARADMDVAMADYRHSILQSLAEVEDSLSDIRLLAQQEAAQQQAVDSAARASALADSRYRNGQTGQLELLDAQRSELSIRRQALSIRQDRYLASLSLIRALGGSWDNSAGQPTSPNPKPI</sequence>
<dbReference type="AlphaFoldDB" id="A0A318K7M7"/>
<accession>A0A318K7M7</accession>
<dbReference type="PANTHER" id="PTHR30203">
    <property type="entry name" value="OUTER MEMBRANE CATION EFFLUX PROTEIN"/>
    <property type="match status" value="1"/>
</dbReference>
<evidence type="ECO:0000313" key="4">
    <source>
        <dbReference type="Proteomes" id="UP000248395"/>
    </source>
</evidence>
<gene>
    <name evidence="3" type="ORF">DFR38_10257</name>
</gene>
<proteinExistence type="inferred from homology"/>
<keyword evidence="2" id="KW-0812">Transmembrane</keyword>
<comment type="subcellular location">
    <subcellularLocation>
        <location evidence="2">Cell membrane</location>
        <topology evidence="2">Lipid-anchor</topology>
    </subcellularLocation>
</comment>
<comment type="similarity">
    <text evidence="1 2">Belongs to the outer membrane factor (OMF) (TC 1.B.17) family.</text>
</comment>
<dbReference type="RefSeq" id="WP_110312927.1">
    <property type="nucleotide sequence ID" value="NZ_QJKC01000002.1"/>
</dbReference>
<keyword evidence="2" id="KW-0564">Palmitate</keyword>
<dbReference type="Gene3D" id="1.20.1600.10">
    <property type="entry name" value="Outer membrane efflux proteins (OEP)"/>
    <property type="match status" value="1"/>
</dbReference>
<dbReference type="SUPFAM" id="SSF56954">
    <property type="entry name" value="Outer membrane efflux proteins (OEP)"/>
    <property type="match status" value="1"/>
</dbReference>
<keyword evidence="4" id="KW-1185">Reference proteome</keyword>
<feature type="signal peptide" evidence="2">
    <location>
        <begin position="1"/>
        <end position="19"/>
    </location>
</feature>
<keyword evidence="2" id="KW-1134">Transmembrane beta strand</keyword>
<dbReference type="GO" id="GO:0015562">
    <property type="term" value="F:efflux transmembrane transporter activity"/>
    <property type="evidence" value="ECO:0007669"/>
    <property type="project" value="InterPro"/>
</dbReference>